<evidence type="ECO:0000256" key="5">
    <source>
        <dbReference type="ARBA" id="ARBA00023274"/>
    </source>
</evidence>
<evidence type="ECO:0000313" key="9">
    <source>
        <dbReference type="Proteomes" id="UP000178526"/>
    </source>
</evidence>
<dbReference type="PANTHER" id="PTHR12899">
    <property type="entry name" value="39S RIBOSOMAL PROTEIN L18, MITOCHONDRIAL"/>
    <property type="match status" value="1"/>
</dbReference>
<dbReference type="Pfam" id="PF00861">
    <property type="entry name" value="Ribosomal_L18p"/>
    <property type="match status" value="1"/>
</dbReference>
<dbReference type="GO" id="GO:0005840">
    <property type="term" value="C:ribosome"/>
    <property type="evidence" value="ECO:0007669"/>
    <property type="project" value="UniProtKB-KW"/>
</dbReference>
<keyword evidence="2 7" id="KW-0699">rRNA-binding</keyword>
<dbReference type="InterPro" id="IPR005484">
    <property type="entry name" value="Ribosomal_uL18_bac/plant/anim"/>
</dbReference>
<evidence type="ECO:0000256" key="7">
    <source>
        <dbReference type="HAMAP-Rule" id="MF_01337"/>
    </source>
</evidence>
<dbReference type="HAMAP" id="MF_01337_B">
    <property type="entry name" value="Ribosomal_uL18_B"/>
    <property type="match status" value="1"/>
</dbReference>
<dbReference type="FunFam" id="3.30.420.100:FF:000001">
    <property type="entry name" value="50S ribosomal protein L18"/>
    <property type="match status" value="1"/>
</dbReference>
<accession>A0A1F7RGA9</accession>
<evidence type="ECO:0000313" key="8">
    <source>
        <dbReference type="EMBL" id="OGL40596.1"/>
    </source>
</evidence>
<dbReference type="GO" id="GO:1990904">
    <property type="term" value="C:ribonucleoprotein complex"/>
    <property type="evidence" value="ECO:0007669"/>
    <property type="project" value="UniProtKB-KW"/>
</dbReference>
<dbReference type="GO" id="GO:0006412">
    <property type="term" value="P:translation"/>
    <property type="evidence" value="ECO:0007669"/>
    <property type="project" value="UniProtKB-UniRule"/>
</dbReference>
<protein>
    <recommendedName>
        <fullName evidence="6 7">Large ribosomal subunit protein uL18</fullName>
    </recommendedName>
</protein>
<dbReference type="InterPro" id="IPR057268">
    <property type="entry name" value="Ribosomal_L18"/>
</dbReference>
<name>A0A1F7RGA9_9BACT</name>
<comment type="function">
    <text evidence="7">This is one of the proteins that bind and probably mediate the attachment of the 5S RNA into the large ribosomal subunit, where it forms part of the central protuberance.</text>
</comment>
<comment type="caution">
    <text evidence="8">The sequence shown here is derived from an EMBL/GenBank/DDBJ whole genome shotgun (WGS) entry which is preliminary data.</text>
</comment>
<dbReference type="InterPro" id="IPR004389">
    <property type="entry name" value="Ribosomal_uL18_bac-type"/>
</dbReference>
<dbReference type="GO" id="GO:0005737">
    <property type="term" value="C:cytoplasm"/>
    <property type="evidence" value="ECO:0007669"/>
    <property type="project" value="UniProtKB-ARBA"/>
</dbReference>
<reference evidence="8 9" key="1">
    <citation type="journal article" date="2016" name="Nat. Commun.">
        <title>Thousands of microbial genomes shed light on interconnected biogeochemical processes in an aquifer system.</title>
        <authorList>
            <person name="Anantharaman K."/>
            <person name="Brown C.T."/>
            <person name="Hug L.A."/>
            <person name="Sharon I."/>
            <person name="Castelle C.J."/>
            <person name="Probst A.J."/>
            <person name="Thomas B.C."/>
            <person name="Singh A."/>
            <person name="Wilkins M.J."/>
            <person name="Karaoz U."/>
            <person name="Brodie E.L."/>
            <person name="Williams K.H."/>
            <person name="Hubbard S.S."/>
            <person name="Banfield J.F."/>
        </authorList>
    </citation>
    <scope>NUCLEOTIDE SEQUENCE [LARGE SCALE GENOMIC DNA]</scope>
</reference>
<keyword evidence="3 7" id="KW-0694">RNA-binding</keyword>
<evidence type="ECO:0000256" key="2">
    <source>
        <dbReference type="ARBA" id="ARBA00022730"/>
    </source>
</evidence>
<dbReference type="GO" id="GO:0008097">
    <property type="term" value="F:5S rRNA binding"/>
    <property type="evidence" value="ECO:0007669"/>
    <property type="project" value="TreeGrafter"/>
</dbReference>
<dbReference type="Proteomes" id="UP000178526">
    <property type="component" value="Unassembled WGS sequence"/>
</dbReference>
<evidence type="ECO:0000256" key="6">
    <source>
        <dbReference type="ARBA" id="ARBA00035197"/>
    </source>
</evidence>
<proteinExistence type="inferred from homology"/>
<dbReference type="CDD" id="cd00432">
    <property type="entry name" value="Ribosomal_L18_L5e"/>
    <property type="match status" value="1"/>
</dbReference>
<dbReference type="PANTHER" id="PTHR12899:SF3">
    <property type="entry name" value="LARGE RIBOSOMAL SUBUNIT PROTEIN UL18M"/>
    <property type="match status" value="1"/>
</dbReference>
<comment type="subunit">
    <text evidence="7">Part of the 50S ribosomal subunit; part of the 5S rRNA/L5/L18/L25 subcomplex. Contacts the 5S and 23S rRNAs.</text>
</comment>
<dbReference type="GO" id="GO:0003735">
    <property type="term" value="F:structural constituent of ribosome"/>
    <property type="evidence" value="ECO:0007669"/>
    <property type="project" value="InterPro"/>
</dbReference>
<dbReference type="SUPFAM" id="SSF53137">
    <property type="entry name" value="Translational machinery components"/>
    <property type="match status" value="1"/>
</dbReference>
<dbReference type="EMBL" id="MGDB01000094">
    <property type="protein sequence ID" value="OGL40596.1"/>
    <property type="molecule type" value="Genomic_DNA"/>
</dbReference>
<evidence type="ECO:0000256" key="4">
    <source>
        <dbReference type="ARBA" id="ARBA00022980"/>
    </source>
</evidence>
<organism evidence="8 9">
    <name type="scientific">Candidatus Schekmanbacteria bacterium GWA2_38_11</name>
    <dbReference type="NCBI Taxonomy" id="1817876"/>
    <lineage>
        <taxon>Bacteria</taxon>
        <taxon>Candidatus Schekmaniibacteriota</taxon>
    </lineage>
</organism>
<keyword evidence="4 7" id="KW-0689">Ribosomal protein</keyword>
<keyword evidence="5 7" id="KW-0687">Ribonucleoprotein</keyword>
<dbReference type="AlphaFoldDB" id="A0A1F7RGA9"/>
<dbReference type="Gene3D" id="3.30.420.100">
    <property type="match status" value="1"/>
</dbReference>
<evidence type="ECO:0000256" key="3">
    <source>
        <dbReference type="ARBA" id="ARBA00022884"/>
    </source>
</evidence>
<sequence length="122" mass="13771">MAIKLNKEKARILRHKKIRKKVRGTAESPRLSVFKSEKHIYAQLINDDLGKTLVSFSTLKPGFKEKMKKGSTIESAKLVGELIAEEAKKLNIEKVRFDRGGFPFHGRIKALAEGVKEKGLKI</sequence>
<evidence type="ECO:0000256" key="1">
    <source>
        <dbReference type="ARBA" id="ARBA00007116"/>
    </source>
</evidence>
<comment type="similarity">
    <text evidence="1 7">Belongs to the universal ribosomal protein uL18 family.</text>
</comment>
<dbReference type="NCBIfam" id="TIGR00060">
    <property type="entry name" value="L18_bact"/>
    <property type="match status" value="1"/>
</dbReference>
<gene>
    <name evidence="7" type="primary">rplR</name>
    <name evidence="8" type="ORF">A2042_03565</name>
</gene>